<dbReference type="SUPFAM" id="SSF46689">
    <property type="entry name" value="Homeodomain-like"/>
    <property type="match status" value="1"/>
</dbReference>
<evidence type="ECO:0000256" key="1">
    <source>
        <dbReference type="ARBA" id="ARBA00023015"/>
    </source>
</evidence>
<dbReference type="SMART" id="SM00342">
    <property type="entry name" value="HTH_ARAC"/>
    <property type="match status" value="1"/>
</dbReference>
<reference evidence="6" key="1">
    <citation type="journal article" date="2019" name="Int. J. Syst. Evol. Microbiol.">
        <title>The Global Catalogue of Microorganisms (GCM) 10K type strain sequencing project: providing services to taxonomists for standard genome sequencing and annotation.</title>
        <authorList>
            <consortium name="The Broad Institute Genomics Platform"/>
            <consortium name="The Broad Institute Genome Sequencing Center for Infectious Disease"/>
            <person name="Wu L."/>
            <person name="Ma J."/>
        </authorList>
    </citation>
    <scope>NUCLEOTIDE SEQUENCE [LARGE SCALE GENOMIC DNA]</scope>
    <source>
        <strain evidence="6">CCM 7043</strain>
    </source>
</reference>
<gene>
    <name evidence="5" type="ORF">ACFSJD_08765</name>
</gene>
<proteinExistence type="predicted"/>
<dbReference type="InterPro" id="IPR009057">
    <property type="entry name" value="Homeodomain-like_sf"/>
</dbReference>
<sequence length="322" mass="35635">MHVQEFSGEDLEGVAREMPVIMQMRPDYRGRLALQGLGEAVTLSRTNSGGSLRTTRTPRLAARSSGGHLLRFCVYGAGRGHVHQHDRFAELASGTGVLYEGASPWELLSSGESQCMNLQFSRELLPLRTAEISEACARSVDPADPAMQMLSGYLGRLFEVADDLSVEQRLDAGRAAIDLLAMVLRDVTPSVPGGDGPDEVLLEMMRMHVREHLADPRLRVEELARRHHVSVRYAYILFARIGTTPGAYLREQRLLAAQVMLSDPRCAWLGTSDIAAAVGFVNLRTFERAFRRQYGMTPTGWRCEHCRSGSAPARLGQEMSPR</sequence>
<dbReference type="Pfam" id="PF14525">
    <property type="entry name" value="AraC_binding_2"/>
    <property type="match status" value="1"/>
</dbReference>
<protein>
    <submittedName>
        <fullName evidence="5">Helix-turn-helix domain-containing protein</fullName>
    </submittedName>
</protein>
<comment type="caution">
    <text evidence="5">The sequence shown here is derived from an EMBL/GenBank/DDBJ whole genome shotgun (WGS) entry which is preliminary data.</text>
</comment>
<dbReference type="RefSeq" id="WP_344721163.1">
    <property type="nucleotide sequence ID" value="NZ_BAAAUS010000007.1"/>
</dbReference>
<dbReference type="Proteomes" id="UP001597114">
    <property type="component" value="Unassembled WGS sequence"/>
</dbReference>
<keyword evidence="3" id="KW-0804">Transcription</keyword>
<dbReference type="InterPro" id="IPR018060">
    <property type="entry name" value="HTH_AraC"/>
</dbReference>
<evidence type="ECO:0000256" key="2">
    <source>
        <dbReference type="ARBA" id="ARBA00023125"/>
    </source>
</evidence>
<evidence type="ECO:0000256" key="3">
    <source>
        <dbReference type="ARBA" id="ARBA00023163"/>
    </source>
</evidence>
<dbReference type="PROSITE" id="PS01124">
    <property type="entry name" value="HTH_ARAC_FAMILY_2"/>
    <property type="match status" value="1"/>
</dbReference>
<dbReference type="Pfam" id="PF12833">
    <property type="entry name" value="HTH_18"/>
    <property type="match status" value="1"/>
</dbReference>
<organism evidence="5 6">
    <name type="scientific">Pseudonocardia yunnanensis</name>
    <dbReference type="NCBI Taxonomy" id="58107"/>
    <lineage>
        <taxon>Bacteria</taxon>
        <taxon>Bacillati</taxon>
        <taxon>Actinomycetota</taxon>
        <taxon>Actinomycetes</taxon>
        <taxon>Pseudonocardiales</taxon>
        <taxon>Pseudonocardiaceae</taxon>
        <taxon>Pseudonocardia</taxon>
    </lineage>
</organism>
<dbReference type="PANTHER" id="PTHR46796">
    <property type="entry name" value="HTH-TYPE TRANSCRIPTIONAL ACTIVATOR RHAS-RELATED"/>
    <property type="match status" value="1"/>
</dbReference>
<dbReference type="Gene3D" id="1.10.10.60">
    <property type="entry name" value="Homeodomain-like"/>
    <property type="match status" value="1"/>
</dbReference>
<keyword evidence="1" id="KW-0805">Transcription regulation</keyword>
<evidence type="ECO:0000313" key="6">
    <source>
        <dbReference type="Proteomes" id="UP001597114"/>
    </source>
</evidence>
<feature type="domain" description="HTH araC/xylS-type" evidence="4">
    <location>
        <begin position="203"/>
        <end position="304"/>
    </location>
</feature>
<dbReference type="EMBL" id="JBHUCO010000009">
    <property type="protein sequence ID" value="MFD1517576.1"/>
    <property type="molecule type" value="Genomic_DNA"/>
</dbReference>
<evidence type="ECO:0000313" key="5">
    <source>
        <dbReference type="EMBL" id="MFD1517576.1"/>
    </source>
</evidence>
<accession>A0ABW4EPJ0</accession>
<dbReference type="PANTHER" id="PTHR46796:SF6">
    <property type="entry name" value="ARAC SUBFAMILY"/>
    <property type="match status" value="1"/>
</dbReference>
<dbReference type="InterPro" id="IPR050204">
    <property type="entry name" value="AraC_XylS_family_regulators"/>
</dbReference>
<dbReference type="InterPro" id="IPR035418">
    <property type="entry name" value="AraC-bd_2"/>
</dbReference>
<keyword evidence="6" id="KW-1185">Reference proteome</keyword>
<keyword evidence="2" id="KW-0238">DNA-binding</keyword>
<evidence type="ECO:0000259" key="4">
    <source>
        <dbReference type="PROSITE" id="PS01124"/>
    </source>
</evidence>
<name>A0ABW4EPJ0_9PSEU</name>